<dbReference type="SFLD" id="SFLDG01121">
    <property type="entry name" value="Diphthamide_biosynthesis"/>
    <property type="match status" value="1"/>
</dbReference>
<dbReference type="SFLD" id="SFLDF00408">
    <property type="entry name" value="Diphthamide_biosynthesis_famil"/>
    <property type="match status" value="1"/>
</dbReference>
<dbReference type="GO" id="GO:0046872">
    <property type="term" value="F:metal ion binding"/>
    <property type="evidence" value="ECO:0007669"/>
    <property type="project" value="UniProtKB-KW"/>
</dbReference>
<accession>A0AAI9SUZ5</accession>
<dbReference type="GO" id="GO:0051536">
    <property type="term" value="F:iron-sulfur cluster binding"/>
    <property type="evidence" value="ECO:0007669"/>
    <property type="project" value="UniProtKB-KW"/>
</dbReference>
<comment type="cofactor">
    <cofactor evidence="1">
        <name>[4Fe-4S] cluster</name>
        <dbReference type="ChEBI" id="CHEBI:49883"/>
    </cofactor>
</comment>
<evidence type="ECO:0000256" key="9">
    <source>
        <dbReference type="RuleBase" id="RU364133"/>
    </source>
</evidence>
<evidence type="ECO:0000313" key="11">
    <source>
        <dbReference type="EMBL" id="KAI3403402.2"/>
    </source>
</evidence>
<dbReference type="PANTHER" id="PTHR10762">
    <property type="entry name" value="DIPHTHAMIDE BIOSYNTHESIS PROTEIN"/>
    <property type="match status" value="1"/>
</dbReference>
<dbReference type="GO" id="GO:0017183">
    <property type="term" value="P:protein histidyl modification to diphthamide"/>
    <property type="evidence" value="ECO:0007669"/>
    <property type="project" value="InterPro"/>
</dbReference>
<dbReference type="Pfam" id="PF01866">
    <property type="entry name" value="Diphthamide_syn"/>
    <property type="match status" value="1"/>
</dbReference>
<keyword evidence="5 9" id="KW-0408">Iron</keyword>
<feature type="region of interest" description="Disordered" evidence="10">
    <location>
        <begin position="495"/>
        <end position="534"/>
    </location>
</feature>
<comment type="subunit">
    <text evidence="7">Component of the 2-(3-amino-3-carboxypropyl)histidine synthase complex composed of DPH1, DPH2, DPH3 and a NADH-dependent reductase, predominantly CBR1.</text>
</comment>
<dbReference type="InterPro" id="IPR016435">
    <property type="entry name" value="DPH1/DPH2"/>
</dbReference>
<keyword evidence="12" id="KW-1185">Reference proteome</keyword>
<keyword evidence="4 9" id="KW-0479">Metal-binding</keyword>
<name>A0AAI9SUZ5_9ASCO</name>
<evidence type="ECO:0000313" key="12">
    <source>
        <dbReference type="Proteomes" id="UP001202479"/>
    </source>
</evidence>
<comment type="similarity">
    <text evidence="3 9">Belongs to the DPH1/DPH2 family. DPH2 subfamily.</text>
</comment>
<evidence type="ECO:0000256" key="8">
    <source>
        <dbReference type="ARBA" id="ARBA00054092"/>
    </source>
</evidence>
<dbReference type="FunFam" id="3.40.50.11860:FF:000001">
    <property type="entry name" value="2-(3-amino-3-carboxypropyl)histidine synthase subunit 2"/>
    <property type="match status" value="1"/>
</dbReference>
<dbReference type="NCBIfam" id="TIGR00322">
    <property type="entry name" value="diphth2_R"/>
    <property type="match status" value="1"/>
</dbReference>
<dbReference type="AlphaFoldDB" id="A0AAI9SUZ5"/>
<evidence type="ECO:0000256" key="1">
    <source>
        <dbReference type="ARBA" id="ARBA00001966"/>
    </source>
</evidence>
<comment type="subcellular location">
    <subcellularLocation>
        <location evidence="9">Cytoplasm</location>
    </subcellularLocation>
</comment>
<feature type="compositionally biased region" description="Basic and acidic residues" evidence="10">
    <location>
        <begin position="500"/>
        <end position="514"/>
    </location>
</feature>
<proteinExistence type="inferred from homology"/>
<comment type="pathway">
    <text evidence="2 9">Protein modification; peptidyl-diphthamide biosynthesis.</text>
</comment>
<evidence type="ECO:0000256" key="7">
    <source>
        <dbReference type="ARBA" id="ARBA00034128"/>
    </source>
</evidence>
<keyword evidence="6 9" id="KW-0411">Iron-sulfur</keyword>
<reference evidence="11" key="1">
    <citation type="journal article" date="2022" name="DNA Res.">
        <title>Genome analysis of five recently described species of the CUG-Ser clade uncovers Candida theae as a new hybrid lineage with pathogenic potential in the Candida parapsilosis species complex.</title>
        <authorList>
            <person name="Mixao V."/>
            <person name="Del Olmo V."/>
            <person name="Hegedusova E."/>
            <person name="Saus E."/>
            <person name="Pryszcz L."/>
            <person name="Cillingova A."/>
            <person name="Nosek J."/>
            <person name="Gabaldon T."/>
        </authorList>
    </citation>
    <scope>NUCLEOTIDE SEQUENCE</scope>
    <source>
        <strain evidence="11">CBS 10844</strain>
    </source>
</reference>
<dbReference type="Proteomes" id="UP001202479">
    <property type="component" value="Unassembled WGS sequence"/>
</dbReference>
<dbReference type="Gene3D" id="3.40.50.11840">
    <property type="entry name" value="Diphthamide synthesis DPH1/DPH2 domain 1"/>
    <property type="match status" value="1"/>
</dbReference>
<evidence type="ECO:0000256" key="10">
    <source>
        <dbReference type="SAM" id="MobiDB-lite"/>
    </source>
</evidence>
<dbReference type="GeneID" id="73381438"/>
<dbReference type="GO" id="GO:0005737">
    <property type="term" value="C:cytoplasm"/>
    <property type="evidence" value="ECO:0007669"/>
    <property type="project" value="UniProtKB-SubCell"/>
</dbReference>
<dbReference type="Gene3D" id="3.40.50.11860">
    <property type="entry name" value="Diphthamide synthesis DPH1/DPH2 domain 3"/>
    <property type="match status" value="1"/>
</dbReference>
<dbReference type="RefSeq" id="XP_049179149.1">
    <property type="nucleotide sequence ID" value="XM_049325196.1"/>
</dbReference>
<comment type="function">
    <text evidence="8">Required for the first step of diphthamide biosynthesis, a post-translational modification of histidine which occurs in elongation factor 2. DPH1 and DPH2 transfer a 3-amino-3-carboxypropyl (ACP) group from S-adenosyl-L-methionine (SAM) to a histidine residue, the reaction is assisted by a reduction system comprising DPH3 and a NADH-dependent reductase, predominantly CBR1. Facilitates the reduction of the catalytic iron-sulfur cluster found in the DPH1 subunit.</text>
</comment>
<dbReference type="InterPro" id="IPR042265">
    <property type="entry name" value="DPH1/DPH2_3"/>
</dbReference>
<evidence type="ECO:0000256" key="4">
    <source>
        <dbReference type="ARBA" id="ARBA00022723"/>
    </source>
</evidence>
<dbReference type="SFLD" id="SFLDS00032">
    <property type="entry name" value="Radical_SAM_3-amino-3-carboxyp"/>
    <property type="match status" value="1"/>
</dbReference>
<gene>
    <name evidence="11" type="ORF">KGF56_003823</name>
</gene>
<comment type="caution">
    <text evidence="11">The sequence shown here is derived from an EMBL/GenBank/DDBJ whole genome shotgun (WGS) entry which is preliminary data.</text>
</comment>
<keyword evidence="9" id="KW-0963">Cytoplasm</keyword>
<evidence type="ECO:0000256" key="6">
    <source>
        <dbReference type="ARBA" id="ARBA00023014"/>
    </source>
</evidence>
<dbReference type="NCBIfam" id="TIGR00272">
    <property type="entry name" value="DPH2"/>
    <property type="match status" value="1"/>
</dbReference>
<dbReference type="GO" id="GO:0090560">
    <property type="term" value="F:2-(3-amino-3-carboxypropyl)histidine synthase activity"/>
    <property type="evidence" value="ECO:0007669"/>
    <property type="project" value="InterPro"/>
</dbReference>
<dbReference type="InterPro" id="IPR010014">
    <property type="entry name" value="DHP2"/>
</dbReference>
<protein>
    <recommendedName>
        <fullName evidence="9">2-(3-amino-3-carboxypropyl)histidine synthase subunit 2</fullName>
    </recommendedName>
</protein>
<evidence type="ECO:0000256" key="5">
    <source>
        <dbReference type="ARBA" id="ARBA00023004"/>
    </source>
</evidence>
<dbReference type="PANTHER" id="PTHR10762:SF2">
    <property type="entry name" value="2-(3-AMINO-3-CARBOXYPROPYL)HISTIDINE SYNTHASE SUBUNIT 2"/>
    <property type="match status" value="1"/>
</dbReference>
<evidence type="ECO:0000256" key="2">
    <source>
        <dbReference type="ARBA" id="ARBA00005156"/>
    </source>
</evidence>
<dbReference type="InterPro" id="IPR042263">
    <property type="entry name" value="DPH1/DPH2_1"/>
</dbReference>
<sequence>MHLEEAVAPSLSTAQDDSAFSYDKVVKSVTEERKHLNLKDPFDKDELISCIHNYYSLDKLVKELSVKDGETLKYKRVTLQFPDNLICDSSRIVEYLQQELSSEQKLYILADTSYSSCCIDEVAAEHVNSDLVVHFGDTCLNEVAKLAAFYVLGKPTVNLENILTQIREKFQEEDKVVLMANAPHTYVLHLLKQRLPNFENLIVADLIEPLSKSAIIDYTPMSNARFSTLNRSFPVDDDLSTYHLFHLTTPEAPRLLQLSTTFATVTTLDPSTGTLSQGPYPNLMRRYKHVHMVRSSGTIGILVNTLSLSNTKQLINTIKHKVKAAGKKHYIFVVGKPNVAKLANFESIDIWCILGCDHQGIIIDQTNEFFKPIITPYELLLGLSDELCWTGKWVTDYKSVINEYIQDDKLEQQVIENGNNSSDEEPEFDVVTGKYVNTARPLRQINHLMVESREQSEEEEEEEENSQLVQKFSNTVSIRNTVSTSAMHLQNRHWTGLGSDFKDDDHSEGNESRGEGAVVEQGRQGIARGYDYTS</sequence>
<organism evidence="11 12">
    <name type="scientific">Candida oxycetoniae</name>
    <dbReference type="NCBI Taxonomy" id="497107"/>
    <lineage>
        <taxon>Eukaryota</taxon>
        <taxon>Fungi</taxon>
        <taxon>Dikarya</taxon>
        <taxon>Ascomycota</taxon>
        <taxon>Saccharomycotina</taxon>
        <taxon>Pichiomycetes</taxon>
        <taxon>Debaryomycetaceae</taxon>
        <taxon>Candida/Lodderomyces clade</taxon>
        <taxon>Candida</taxon>
    </lineage>
</organism>
<evidence type="ECO:0000256" key="3">
    <source>
        <dbReference type="ARBA" id="ARBA00006179"/>
    </source>
</evidence>
<dbReference type="EMBL" id="JAHUZD010000127">
    <property type="protein sequence ID" value="KAI3403402.2"/>
    <property type="molecule type" value="Genomic_DNA"/>
</dbReference>
<comment type="function">
    <text evidence="9">Required for the first step of diphthamide biosynthesis, a post-translational modification of histidine which occurs in elongation factor 2. DPH1 and DPH2 transfer a 3-amino-3-carboxypropyl (ACP) group from S-adenosyl-L-methionine (SAM) to a histidine residue, the reaction is assisted by a reduction system comprising DPH3 and a NADH-dependent reductase. Facilitates the reduction of the catalytic iron-sulfur cluster found in the DPH1 subunit.</text>
</comment>